<gene>
    <name evidence="8" type="ORF">KVH32_14220</name>
</gene>
<dbReference type="Gene3D" id="3.40.50.720">
    <property type="entry name" value="NAD(P)-binding Rossmann-like Domain"/>
    <property type="match status" value="1"/>
</dbReference>
<dbReference type="InterPro" id="IPR013149">
    <property type="entry name" value="ADH-like_C"/>
</dbReference>
<dbReference type="InterPro" id="IPR011032">
    <property type="entry name" value="GroES-like_sf"/>
</dbReference>
<reference evidence="8 9" key="1">
    <citation type="submission" date="2021-06" db="EMBL/GenBank/DDBJ databases">
        <title>Ecological speciation of a Streptomyces species isolated from different habitats and geographic origins.</title>
        <authorList>
            <person name="Wang J."/>
        </authorList>
    </citation>
    <scope>NUCLEOTIDE SEQUENCE [LARGE SCALE GENOMIC DNA]</scope>
    <source>
        <strain evidence="8 9">FXJ8.012</strain>
    </source>
</reference>
<evidence type="ECO:0000256" key="4">
    <source>
        <dbReference type="ARBA" id="ARBA00022857"/>
    </source>
</evidence>
<keyword evidence="5" id="KW-0694">RNA-binding</keyword>
<evidence type="ECO:0000256" key="2">
    <source>
        <dbReference type="ARBA" id="ARBA00011881"/>
    </source>
</evidence>
<evidence type="ECO:0000256" key="5">
    <source>
        <dbReference type="ARBA" id="ARBA00022884"/>
    </source>
</evidence>
<evidence type="ECO:0000259" key="7">
    <source>
        <dbReference type="SMART" id="SM00829"/>
    </source>
</evidence>
<keyword evidence="3" id="KW-0963">Cytoplasm</keyword>
<evidence type="ECO:0000313" key="9">
    <source>
        <dbReference type="Proteomes" id="UP000758701"/>
    </source>
</evidence>
<protein>
    <submittedName>
        <fullName evidence="8">Zinc-dependent alcohol dehydrogenase family protein</fullName>
    </submittedName>
</protein>
<evidence type="ECO:0000313" key="8">
    <source>
        <dbReference type="EMBL" id="MBZ6152309.1"/>
    </source>
</evidence>
<dbReference type="InterPro" id="IPR051603">
    <property type="entry name" value="Zinc-ADH_QOR/CCCR"/>
</dbReference>
<dbReference type="CDD" id="cd08268">
    <property type="entry name" value="MDR2"/>
    <property type="match status" value="1"/>
</dbReference>
<dbReference type="SUPFAM" id="SSF50129">
    <property type="entry name" value="GroES-like"/>
    <property type="match status" value="1"/>
</dbReference>
<evidence type="ECO:0000256" key="1">
    <source>
        <dbReference type="ARBA" id="ARBA00004496"/>
    </source>
</evidence>
<organism evidence="8 9">
    <name type="scientific">Streptomyces olivaceus</name>
    <dbReference type="NCBI Taxonomy" id="47716"/>
    <lineage>
        <taxon>Bacteria</taxon>
        <taxon>Bacillati</taxon>
        <taxon>Actinomycetota</taxon>
        <taxon>Actinomycetes</taxon>
        <taxon>Kitasatosporales</taxon>
        <taxon>Streptomycetaceae</taxon>
        <taxon>Streptomyces</taxon>
    </lineage>
</organism>
<comment type="caution">
    <text evidence="8">The sequence shown here is derived from an EMBL/GenBank/DDBJ whole genome shotgun (WGS) entry which is preliminary data.</text>
</comment>
<proteinExistence type="predicted"/>
<keyword evidence="9" id="KW-1185">Reference proteome</keyword>
<dbReference type="SMART" id="SM00829">
    <property type="entry name" value="PKS_ER"/>
    <property type="match status" value="1"/>
</dbReference>
<sequence>MPRVVVFDEFGGPEVMHVVEEPVVEPAAGEVRVRIEAFALNPLDRMMRAGTSPATVPLPHARLGIEGTGVVDALGPGATGLEVGDPVVLAAVPDPSARGSYAEYTTVPASQVVARPAGLAVTEAAAVWVGYSTAYGALVEKAGMRPGDHVLVTAASGGVGRAALQVARQIGAVPLAVTRHTANRDDLLAAGAAAVVATDRTDVVEAVRHHTGGAGADIVLDLVRGPGQQDLLRAARPGGTLVAAGFLDPRPTPSPTGTPLRVFSYRSFEHTLDAVVVRRMAAFLNAGVRLGALRPAVGEVFALDDIVEAHRHLERGLHAGKKIVVTVQERRDSR</sequence>
<evidence type="ECO:0000256" key="6">
    <source>
        <dbReference type="ARBA" id="ARBA00022990"/>
    </source>
</evidence>
<dbReference type="Proteomes" id="UP000758701">
    <property type="component" value="Unassembled WGS sequence"/>
</dbReference>
<dbReference type="EMBL" id="JAHSTP010000004">
    <property type="protein sequence ID" value="MBZ6152309.1"/>
    <property type="molecule type" value="Genomic_DNA"/>
</dbReference>
<comment type="subcellular location">
    <subcellularLocation>
        <location evidence="1">Cytoplasm</location>
    </subcellularLocation>
</comment>
<feature type="domain" description="Enoyl reductase (ER)" evidence="7">
    <location>
        <begin position="11"/>
        <end position="324"/>
    </location>
</feature>
<dbReference type="RefSeq" id="WP_070389397.1">
    <property type="nucleotide sequence ID" value="NZ_BNEG01000003.1"/>
</dbReference>
<dbReference type="SUPFAM" id="SSF51735">
    <property type="entry name" value="NAD(P)-binding Rossmann-fold domains"/>
    <property type="match status" value="1"/>
</dbReference>
<accession>A0ABS7W2U7</accession>
<dbReference type="PANTHER" id="PTHR44154:SF1">
    <property type="entry name" value="QUINONE OXIDOREDUCTASE"/>
    <property type="match status" value="1"/>
</dbReference>
<dbReference type="InterPro" id="IPR002364">
    <property type="entry name" value="Quin_OxRdtase/zeta-crystal_CS"/>
</dbReference>
<dbReference type="InterPro" id="IPR036291">
    <property type="entry name" value="NAD(P)-bd_dom_sf"/>
</dbReference>
<keyword evidence="4" id="KW-0521">NADP</keyword>
<comment type="subunit">
    <text evidence="2">Homotetramer.</text>
</comment>
<name>A0ABS7W2U7_STROV</name>
<dbReference type="InterPro" id="IPR020843">
    <property type="entry name" value="ER"/>
</dbReference>
<dbReference type="PROSITE" id="PS01162">
    <property type="entry name" value="QOR_ZETA_CRYSTAL"/>
    <property type="match status" value="1"/>
</dbReference>
<dbReference type="Gene3D" id="3.90.180.10">
    <property type="entry name" value="Medium-chain alcohol dehydrogenases, catalytic domain"/>
    <property type="match status" value="1"/>
</dbReference>
<keyword evidence="6" id="KW-0007">Acetylation</keyword>
<dbReference type="Pfam" id="PF08240">
    <property type="entry name" value="ADH_N"/>
    <property type="match status" value="1"/>
</dbReference>
<dbReference type="PANTHER" id="PTHR44154">
    <property type="entry name" value="QUINONE OXIDOREDUCTASE"/>
    <property type="match status" value="1"/>
</dbReference>
<dbReference type="Pfam" id="PF00107">
    <property type="entry name" value="ADH_zinc_N"/>
    <property type="match status" value="1"/>
</dbReference>
<evidence type="ECO:0000256" key="3">
    <source>
        <dbReference type="ARBA" id="ARBA00022490"/>
    </source>
</evidence>
<dbReference type="InterPro" id="IPR013154">
    <property type="entry name" value="ADH-like_N"/>
</dbReference>